<evidence type="ECO:0000256" key="6">
    <source>
        <dbReference type="ARBA" id="ARBA00023306"/>
    </source>
</evidence>
<dbReference type="Pfam" id="PF05164">
    <property type="entry name" value="ZapA"/>
    <property type="match status" value="1"/>
</dbReference>
<dbReference type="InterPro" id="IPR036192">
    <property type="entry name" value="Cell_div_ZapA-like_sf"/>
</dbReference>
<comment type="subunit">
    <text evidence="8">Homodimer. Interacts with FtsZ.</text>
</comment>
<dbReference type="PANTHER" id="PTHR34981:SF1">
    <property type="entry name" value="CELL DIVISION PROTEIN ZAPA"/>
    <property type="match status" value="1"/>
</dbReference>
<gene>
    <name evidence="10" type="ORF">MPC4_70195</name>
</gene>
<dbReference type="InterPro" id="IPR007838">
    <property type="entry name" value="Cell_div_ZapA-like"/>
</dbReference>
<name>A0A8B6MB84_METTU</name>
<evidence type="ECO:0000256" key="7">
    <source>
        <dbReference type="ARBA" id="ARBA00024910"/>
    </source>
</evidence>
<dbReference type="Gene3D" id="3.30.160.880">
    <property type="entry name" value="Cell division protein ZapA protomer, N-terminal domain"/>
    <property type="match status" value="1"/>
</dbReference>
<keyword evidence="5" id="KW-0717">Septation</keyword>
<evidence type="ECO:0000256" key="2">
    <source>
        <dbReference type="ARBA" id="ARBA00015195"/>
    </source>
</evidence>
<keyword evidence="4 10" id="KW-0132">Cell division</keyword>
<evidence type="ECO:0000256" key="4">
    <source>
        <dbReference type="ARBA" id="ARBA00022618"/>
    </source>
</evidence>
<evidence type="ECO:0000256" key="9">
    <source>
        <dbReference type="ARBA" id="ARBA00033158"/>
    </source>
</evidence>
<dbReference type="GO" id="GO:0000917">
    <property type="term" value="P:division septum assembly"/>
    <property type="evidence" value="ECO:0007669"/>
    <property type="project" value="UniProtKB-KW"/>
</dbReference>
<keyword evidence="3" id="KW-0963">Cytoplasm</keyword>
<dbReference type="GO" id="GO:0043093">
    <property type="term" value="P:FtsZ-dependent cytokinesis"/>
    <property type="evidence" value="ECO:0007669"/>
    <property type="project" value="TreeGrafter"/>
</dbReference>
<dbReference type="AlphaFoldDB" id="A0A8B6MB84"/>
<dbReference type="Proteomes" id="UP000485880">
    <property type="component" value="Unassembled WGS sequence"/>
</dbReference>
<comment type="subcellular location">
    <subcellularLocation>
        <location evidence="1">Cytoplasm</location>
    </subcellularLocation>
</comment>
<organism evidence="10 11">
    <name type="scientific">Methylocella tundrae</name>
    <dbReference type="NCBI Taxonomy" id="227605"/>
    <lineage>
        <taxon>Bacteria</taxon>
        <taxon>Pseudomonadati</taxon>
        <taxon>Pseudomonadota</taxon>
        <taxon>Alphaproteobacteria</taxon>
        <taxon>Hyphomicrobiales</taxon>
        <taxon>Beijerinckiaceae</taxon>
        <taxon>Methylocella</taxon>
    </lineage>
</organism>
<dbReference type="GO" id="GO:0005829">
    <property type="term" value="C:cytosol"/>
    <property type="evidence" value="ECO:0007669"/>
    <property type="project" value="TreeGrafter"/>
</dbReference>
<evidence type="ECO:0000256" key="5">
    <source>
        <dbReference type="ARBA" id="ARBA00023210"/>
    </source>
</evidence>
<evidence type="ECO:0000313" key="11">
    <source>
        <dbReference type="Proteomes" id="UP000485880"/>
    </source>
</evidence>
<protein>
    <recommendedName>
        <fullName evidence="2">Cell division protein ZapA</fullName>
    </recommendedName>
    <alternativeName>
        <fullName evidence="9">Z ring-associated protein ZapA</fullName>
    </alternativeName>
</protein>
<keyword evidence="6" id="KW-0131">Cell cycle</keyword>
<evidence type="ECO:0000256" key="8">
    <source>
        <dbReference type="ARBA" id="ARBA00026068"/>
    </source>
</evidence>
<dbReference type="RefSeq" id="WP_174513907.1">
    <property type="nucleotide sequence ID" value="NZ_CABFMQ020000131.1"/>
</dbReference>
<sequence length="124" mass="13444">MAQVAMTIAGRVYRVACDEGEEAHLDELAKKVDGQISVMREKFGEMGDQRLTVMAAVTIADELFESNRRAGQLEAELSQLKDHVAGALNGREAWIDAVALSLDETASRIEALAQELNGAVRGED</sequence>
<dbReference type="SUPFAM" id="SSF102829">
    <property type="entry name" value="Cell division protein ZapA-like"/>
    <property type="match status" value="1"/>
</dbReference>
<evidence type="ECO:0000256" key="1">
    <source>
        <dbReference type="ARBA" id="ARBA00004496"/>
    </source>
</evidence>
<dbReference type="GO" id="GO:0032153">
    <property type="term" value="C:cell division site"/>
    <property type="evidence" value="ECO:0007669"/>
    <property type="project" value="TreeGrafter"/>
</dbReference>
<dbReference type="PANTHER" id="PTHR34981">
    <property type="entry name" value="CELL DIVISION PROTEIN ZAPA"/>
    <property type="match status" value="1"/>
</dbReference>
<dbReference type="GO" id="GO:0030428">
    <property type="term" value="C:cell septum"/>
    <property type="evidence" value="ECO:0007669"/>
    <property type="project" value="TreeGrafter"/>
</dbReference>
<keyword evidence="11" id="KW-1185">Reference proteome</keyword>
<comment type="caution">
    <text evidence="10">The sequence shown here is derived from an EMBL/GenBank/DDBJ whole genome shotgun (WGS) entry which is preliminary data.</text>
</comment>
<reference evidence="10 11" key="1">
    <citation type="submission" date="2019-05" db="EMBL/GenBank/DDBJ databases">
        <authorList>
            <person name="Farhan Ul Haque M."/>
        </authorList>
    </citation>
    <scope>NUCLEOTIDE SEQUENCE [LARGE SCALE GENOMIC DNA]</scope>
    <source>
        <strain evidence="10">2</strain>
    </source>
</reference>
<evidence type="ECO:0000256" key="3">
    <source>
        <dbReference type="ARBA" id="ARBA00022490"/>
    </source>
</evidence>
<proteinExistence type="predicted"/>
<dbReference type="InterPro" id="IPR042233">
    <property type="entry name" value="Cell_div_ZapA_N"/>
</dbReference>
<evidence type="ECO:0000313" key="10">
    <source>
        <dbReference type="EMBL" id="VTZ52307.1"/>
    </source>
</evidence>
<accession>A0A8B6MB84</accession>
<dbReference type="EMBL" id="CABFMQ020000131">
    <property type="protein sequence ID" value="VTZ52307.1"/>
    <property type="molecule type" value="Genomic_DNA"/>
</dbReference>
<dbReference type="GO" id="GO:0000921">
    <property type="term" value="P:septin ring assembly"/>
    <property type="evidence" value="ECO:0007669"/>
    <property type="project" value="TreeGrafter"/>
</dbReference>
<comment type="function">
    <text evidence="7">Activator of cell division through the inhibition of FtsZ GTPase activity, therefore promoting FtsZ assembly into bundles of protofilaments necessary for the formation of the division Z ring. It is recruited early at mid-cell but it is not essential for cell division.</text>
</comment>